<dbReference type="Gene3D" id="3.40.50.1110">
    <property type="entry name" value="SGNH hydrolase"/>
    <property type="match status" value="1"/>
</dbReference>
<organism evidence="3 4">
    <name type="scientific">Paenibacillus gansuensis</name>
    <dbReference type="NCBI Taxonomy" id="306542"/>
    <lineage>
        <taxon>Bacteria</taxon>
        <taxon>Bacillati</taxon>
        <taxon>Bacillota</taxon>
        <taxon>Bacilli</taxon>
        <taxon>Bacillales</taxon>
        <taxon>Paenibacillaceae</taxon>
        <taxon>Paenibacillus</taxon>
    </lineage>
</organism>
<name>A0ABW5P9E6_9BACL</name>
<gene>
    <name evidence="3" type="ORF">ACFSUF_04450</name>
</gene>
<keyword evidence="1" id="KW-0378">Hydrolase</keyword>
<sequence>MQLFLLIGQSNMAGRGELTEQDRRSVTEENIFMLDADGHWQPALEPVHYDNPDLAGIGPGLSFAKAVKPYLRGEPIGLIPCAVGGTKIERWIKGGDLYQNAVARTLSCMERGSLKGILWAQGESDSKEISDAKAYPNRLLGFIHDIRQDLHSPRVPFIASKLGSFMDPRSYPYTHMIDEALHEASLTLGSFRLVESSGLTHKGDFLHYDNTSAKQLGQRMAQAWQELASLSE</sequence>
<dbReference type="InterPro" id="IPR005181">
    <property type="entry name" value="SASA"/>
</dbReference>
<dbReference type="PANTHER" id="PTHR31988">
    <property type="entry name" value="ESTERASE, PUTATIVE (DUF303)-RELATED"/>
    <property type="match status" value="1"/>
</dbReference>
<feature type="domain" description="Sialate O-acetylesterase" evidence="2">
    <location>
        <begin position="2"/>
        <end position="224"/>
    </location>
</feature>
<proteinExistence type="predicted"/>
<dbReference type="EMBL" id="JBHUME010000005">
    <property type="protein sequence ID" value="MFD2611669.1"/>
    <property type="molecule type" value="Genomic_DNA"/>
</dbReference>
<evidence type="ECO:0000256" key="1">
    <source>
        <dbReference type="ARBA" id="ARBA00022801"/>
    </source>
</evidence>
<dbReference type="Pfam" id="PF03629">
    <property type="entry name" value="SASA"/>
    <property type="match status" value="1"/>
</dbReference>
<dbReference type="InterPro" id="IPR052940">
    <property type="entry name" value="Carb_Esterase_6"/>
</dbReference>
<dbReference type="SUPFAM" id="SSF52266">
    <property type="entry name" value="SGNH hydrolase"/>
    <property type="match status" value="1"/>
</dbReference>
<evidence type="ECO:0000313" key="4">
    <source>
        <dbReference type="Proteomes" id="UP001597541"/>
    </source>
</evidence>
<reference evidence="4" key="1">
    <citation type="journal article" date="2019" name="Int. J. Syst. Evol. Microbiol.">
        <title>The Global Catalogue of Microorganisms (GCM) 10K type strain sequencing project: providing services to taxonomists for standard genome sequencing and annotation.</title>
        <authorList>
            <consortium name="The Broad Institute Genomics Platform"/>
            <consortium name="The Broad Institute Genome Sequencing Center for Infectious Disease"/>
            <person name="Wu L."/>
            <person name="Ma J."/>
        </authorList>
    </citation>
    <scope>NUCLEOTIDE SEQUENCE [LARGE SCALE GENOMIC DNA]</scope>
    <source>
        <strain evidence="4">KCTC 3950</strain>
    </source>
</reference>
<dbReference type="PANTHER" id="PTHR31988:SF19">
    <property type="entry name" value="9-O-ACETYL-N-ACETYLNEURAMINIC ACID DEACETYLASE-RELATED"/>
    <property type="match status" value="1"/>
</dbReference>
<dbReference type="RefSeq" id="WP_377600541.1">
    <property type="nucleotide sequence ID" value="NZ_JBHUME010000005.1"/>
</dbReference>
<dbReference type="Proteomes" id="UP001597541">
    <property type="component" value="Unassembled WGS sequence"/>
</dbReference>
<dbReference type="InterPro" id="IPR036514">
    <property type="entry name" value="SGNH_hydro_sf"/>
</dbReference>
<comment type="caution">
    <text evidence="3">The sequence shown here is derived from an EMBL/GenBank/DDBJ whole genome shotgun (WGS) entry which is preliminary data.</text>
</comment>
<evidence type="ECO:0000259" key="2">
    <source>
        <dbReference type="Pfam" id="PF03629"/>
    </source>
</evidence>
<keyword evidence="4" id="KW-1185">Reference proteome</keyword>
<evidence type="ECO:0000313" key="3">
    <source>
        <dbReference type="EMBL" id="MFD2611669.1"/>
    </source>
</evidence>
<protein>
    <submittedName>
        <fullName evidence="3">Sialate O-acetylesterase</fullName>
    </submittedName>
</protein>
<accession>A0ABW5P9E6</accession>